<dbReference type="EMBL" id="CP116347">
    <property type="protein sequence ID" value="WCE14992.1"/>
    <property type="molecule type" value="Genomic_DNA"/>
</dbReference>
<keyword evidence="1" id="KW-0732">Signal</keyword>
<name>A0AAX3LFG3_9ENTR</name>
<reference evidence="2 3" key="1">
    <citation type="submission" date="2023-01" db="EMBL/GenBank/DDBJ databases">
        <title>Genome sequence resource and annotation of Enterobacter ludwigii, an economically important pathogen of seedling wilt with strawberry.</title>
        <authorList>
            <person name="Xie Y."/>
        </authorList>
    </citation>
    <scope>NUCLEOTIDE SEQUENCE [LARGE SCALE GENOMIC DNA]</scope>
    <source>
        <strain evidence="2 3">CM-TZ4</strain>
    </source>
</reference>
<evidence type="ECO:0000256" key="1">
    <source>
        <dbReference type="SAM" id="SignalP"/>
    </source>
</evidence>
<gene>
    <name evidence="2" type="ORF">PHA72_09035</name>
</gene>
<accession>A0AAX3LFG3</accession>
<feature type="signal peptide" evidence="1">
    <location>
        <begin position="1"/>
        <end position="24"/>
    </location>
</feature>
<protein>
    <submittedName>
        <fullName evidence="2">Uncharacterized protein</fullName>
    </submittedName>
</protein>
<proteinExistence type="predicted"/>
<evidence type="ECO:0000313" key="2">
    <source>
        <dbReference type="EMBL" id="WCE14992.1"/>
    </source>
</evidence>
<dbReference type="Proteomes" id="UP001210538">
    <property type="component" value="Chromosome"/>
</dbReference>
<dbReference type="AlphaFoldDB" id="A0AAX3LFG3"/>
<feature type="chain" id="PRO_5043623599" evidence="1">
    <location>
        <begin position="25"/>
        <end position="138"/>
    </location>
</feature>
<keyword evidence="3" id="KW-1185">Reference proteome</keyword>
<sequence length="138" mass="14788">MKFQITKSAFLIAALGAGSFSANANELDLLNAKNDMASAITKMGLLTNSFTEQGKQSPSLTGMKIAQGFAKNFDDFIVQRLQQNQSCSDIQNEAEKNINAGLNQGRDSSMGAAAEKASKNVEAAMKNYIKVQCANLTE</sequence>
<organism evidence="2 3">
    <name type="scientific">Enterobacter ludwigii</name>
    <dbReference type="NCBI Taxonomy" id="299767"/>
    <lineage>
        <taxon>Bacteria</taxon>
        <taxon>Pseudomonadati</taxon>
        <taxon>Pseudomonadota</taxon>
        <taxon>Gammaproteobacteria</taxon>
        <taxon>Enterobacterales</taxon>
        <taxon>Enterobacteriaceae</taxon>
        <taxon>Enterobacter</taxon>
        <taxon>Enterobacter cloacae complex</taxon>
    </lineage>
</organism>
<evidence type="ECO:0000313" key="3">
    <source>
        <dbReference type="Proteomes" id="UP001210538"/>
    </source>
</evidence>
<dbReference type="RefSeq" id="WP_059306295.1">
    <property type="nucleotide sequence ID" value="NZ_CP116347.1"/>
</dbReference>